<dbReference type="Pfam" id="PF13640">
    <property type="entry name" value="2OG-FeII_Oxy_3"/>
    <property type="match status" value="1"/>
</dbReference>
<dbReference type="AlphaFoldDB" id="C5FV91"/>
<evidence type="ECO:0000256" key="1">
    <source>
        <dbReference type="ARBA" id="ARBA00001961"/>
    </source>
</evidence>
<dbReference type="InterPro" id="IPR005123">
    <property type="entry name" value="Oxoglu/Fe-dep_dioxygenase_dom"/>
</dbReference>
<name>C5FV91_ARTOC</name>
<dbReference type="GO" id="GO:0005506">
    <property type="term" value="F:iron ion binding"/>
    <property type="evidence" value="ECO:0007669"/>
    <property type="project" value="InterPro"/>
</dbReference>
<accession>C5FV91</accession>
<dbReference type="GO" id="GO:0031418">
    <property type="term" value="F:L-ascorbic acid binding"/>
    <property type="evidence" value="ECO:0007669"/>
    <property type="project" value="InterPro"/>
</dbReference>
<dbReference type="Gene3D" id="2.60.120.620">
    <property type="entry name" value="q2cbj1_9rhob like domain"/>
    <property type="match status" value="1"/>
</dbReference>
<dbReference type="Proteomes" id="UP000002035">
    <property type="component" value="Unassembled WGS sequence"/>
</dbReference>
<organism evidence="8 9">
    <name type="scientific">Arthroderma otae (strain ATCC MYA-4605 / CBS 113480)</name>
    <name type="common">Microsporum canis</name>
    <dbReference type="NCBI Taxonomy" id="554155"/>
    <lineage>
        <taxon>Eukaryota</taxon>
        <taxon>Fungi</taxon>
        <taxon>Dikarya</taxon>
        <taxon>Ascomycota</taxon>
        <taxon>Pezizomycotina</taxon>
        <taxon>Eurotiomycetes</taxon>
        <taxon>Eurotiomycetidae</taxon>
        <taxon>Onygenales</taxon>
        <taxon>Arthrodermataceae</taxon>
        <taxon>Microsporum</taxon>
    </lineage>
</organism>
<dbReference type="PANTHER" id="PTHR10869:SF236">
    <property type="entry name" value="PROLYL 4-HYDROXYLASE ALPHA SUBUNIT DOMAIN-CONTAINING PROTEIN"/>
    <property type="match status" value="1"/>
</dbReference>
<gene>
    <name evidence="8" type="ORF">MCYG_06644</name>
</gene>
<dbReference type="PROSITE" id="PS51471">
    <property type="entry name" value="FE2OG_OXY"/>
    <property type="match status" value="1"/>
</dbReference>
<protein>
    <recommendedName>
        <fullName evidence="7">Fe2OG dioxygenase domain-containing protein</fullName>
    </recommendedName>
</protein>
<sequence>MAKKEKQAEPCTKEAKVRPDWPPLRPLPPTSGLSLTPILPSQIYIVRKLFSSALCKAYISFLSTLPLATTPGRPKKDEALRVNDRFQVDDPAFAERLWSGTGLKQLVGRGRADGESGAADWDGEVLGLNPNIRVYRYTEGQFFGPHYDEAVPVSFGTPPVRARTSWTLLIYLSTCSGGETAFYPEPAAGAGRRKGKVVEPVVVGMEAGMALLHRHGDECLLHEGREVTGGEKWVIRSDLVVKR</sequence>
<proteinExistence type="predicted"/>
<dbReference type="PANTHER" id="PTHR10869">
    <property type="entry name" value="PROLYL 4-HYDROXYLASE ALPHA SUBUNIT"/>
    <property type="match status" value="1"/>
</dbReference>
<evidence type="ECO:0000256" key="4">
    <source>
        <dbReference type="ARBA" id="ARBA00023002"/>
    </source>
</evidence>
<evidence type="ECO:0000313" key="8">
    <source>
        <dbReference type="EMBL" id="EEQ33825.1"/>
    </source>
</evidence>
<keyword evidence="2" id="KW-0479">Metal-binding</keyword>
<feature type="compositionally biased region" description="Basic and acidic residues" evidence="6">
    <location>
        <begin position="1"/>
        <end position="19"/>
    </location>
</feature>
<evidence type="ECO:0000256" key="2">
    <source>
        <dbReference type="ARBA" id="ARBA00022723"/>
    </source>
</evidence>
<dbReference type="OrthoDB" id="69177at2759"/>
<dbReference type="HOGENOM" id="CLU_041456_0_1_1"/>
<dbReference type="InterPro" id="IPR044862">
    <property type="entry name" value="Pro_4_hyd_alph_FE2OG_OXY"/>
</dbReference>
<dbReference type="VEuPathDB" id="FungiDB:MCYG_06644"/>
<evidence type="ECO:0000313" key="9">
    <source>
        <dbReference type="Proteomes" id="UP000002035"/>
    </source>
</evidence>
<keyword evidence="9" id="KW-1185">Reference proteome</keyword>
<keyword evidence="4" id="KW-0560">Oxidoreductase</keyword>
<feature type="region of interest" description="Disordered" evidence="6">
    <location>
        <begin position="1"/>
        <end position="25"/>
    </location>
</feature>
<dbReference type="InterPro" id="IPR045054">
    <property type="entry name" value="P4HA-like"/>
</dbReference>
<comment type="cofactor">
    <cofactor evidence="1">
        <name>L-ascorbate</name>
        <dbReference type="ChEBI" id="CHEBI:38290"/>
    </cofactor>
</comment>
<dbReference type="GO" id="GO:0005783">
    <property type="term" value="C:endoplasmic reticulum"/>
    <property type="evidence" value="ECO:0007669"/>
    <property type="project" value="TreeGrafter"/>
</dbReference>
<dbReference type="SMART" id="SM00702">
    <property type="entry name" value="P4Hc"/>
    <property type="match status" value="1"/>
</dbReference>
<dbReference type="FunFam" id="2.60.120.620:FF:000021">
    <property type="entry name" value="WGS project CABT00000000 data, contig 2.8"/>
    <property type="match status" value="1"/>
</dbReference>
<dbReference type="GeneID" id="9227078"/>
<evidence type="ECO:0000256" key="3">
    <source>
        <dbReference type="ARBA" id="ARBA00022964"/>
    </source>
</evidence>
<keyword evidence="3" id="KW-0223">Dioxygenase</keyword>
<dbReference type="InterPro" id="IPR006620">
    <property type="entry name" value="Pro_4_hyd_alph"/>
</dbReference>
<feature type="domain" description="Fe2OG dioxygenase" evidence="7">
    <location>
        <begin position="127"/>
        <end position="243"/>
    </location>
</feature>
<dbReference type="eggNOG" id="ENOG502QR14">
    <property type="taxonomic scope" value="Eukaryota"/>
</dbReference>
<dbReference type="RefSeq" id="XP_002844680.1">
    <property type="nucleotide sequence ID" value="XM_002844634.1"/>
</dbReference>
<evidence type="ECO:0000259" key="7">
    <source>
        <dbReference type="PROSITE" id="PS51471"/>
    </source>
</evidence>
<dbReference type="GO" id="GO:0004656">
    <property type="term" value="F:procollagen-proline 4-dioxygenase activity"/>
    <property type="evidence" value="ECO:0007669"/>
    <property type="project" value="TreeGrafter"/>
</dbReference>
<evidence type="ECO:0000256" key="5">
    <source>
        <dbReference type="ARBA" id="ARBA00023004"/>
    </source>
</evidence>
<keyword evidence="5" id="KW-0408">Iron</keyword>
<evidence type="ECO:0000256" key="6">
    <source>
        <dbReference type="SAM" id="MobiDB-lite"/>
    </source>
</evidence>
<reference evidence="9" key="1">
    <citation type="journal article" date="2012" name="MBio">
        <title>Comparative genome analysis of Trichophyton rubrum and related dermatophytes reveals candidate genes involved in infection.</title>
        <authorList>
            <person name="Martinez D.A."/>
            <person name="Oliver B.G."/>
            <person name="Graeser Y."/>
            <person name="Goldberg J.M."/>
            <person name="Li W."/>
            <person name="Martinez-Rossi N.M."/>
            <person name="Monod M."/>
            <person name="Shelest E."/>
            <person name="Barton R.C."/>
            <person name="Birch E."/>
            <person name="Brakhage A.A."/>
            <person name="Chen Z."/>
            <person name="Gurr S.J."/>
            <person name="Heiman D."/>
            <person name="Heitman J."/>
            <person name="Kosti I."/>
            <person name="Rossi A."/>
            <person name="Saif S."/>
            <person name="Samalova M."/>
            <person name="Saunders C.W."/>
            <person name="Shea T."/>
            <person name="Summerbell R.C."/>
            <person name="Xu J."/>
            <person name="Young S."/>
            <person name="Zeng Q."/>
            <person name="Birren B.W."/>
            <person name="Cuomo C.A."/>
            <person name="White T.C."/>
        </authorList>
    </citation>
    <scope>NUCLEOTIDE SEQUENCE [LARGE SCALE GENOMIC DNA]</scope>
    <source>
        <strain evidence="9">ATCC MYA-4605 / CBS 113480</strain>
    </source>
</reference>
<dbReference type="EMBL" id="DS995706">
    <property type="protein sequence ID" value="EEQ33825.1"/>
    <property type="molecule type" value="Genomic_DNA"/>
</dbReference>
<dbReference type="OMA" id="QFFGQHY"/>